<gene>
    <name evidence="1" type="ORF">LCGC14_0195660</name>
</gene>
<dbReference type="EMBL" id="LAZR01000084">
    <property type="protein sequence ID" value="KKN93733.1"/>
    <property type="molecule type" value="Genomic_DNA"/>
</dbReference>
<dbReference type="AlphaFoldDB" id="A0A0F9XNE9"/>
<sequence length="141" mass="15892">MTIDIYENTVSLRSITFGQLLETNLSDIKHPFYISLPILGPDSSQCGVFITKRGDKWMLSDLGKAFGYLWDHKIESSNNALRFLIKHLDTHGYIIEGNELLLMTDKLSVNDILDMAAKISTIKHACTYLDELIGDTNLPSE</sequence>
<protein>
    <submittedName>
        <fullName evidence="1">Uncharacterized protein</fullName>
    </submittedName>
</protein>
<reference evidence="1" key="1">
    <citation type="journal article" date="2015" name="Nature">
        <title>Complex archaea that bridge the gap between prokaryotes and eukaryotes.</title>
        <authorList>
            <person name="Spang A."/>
            <person name="Saw J.H."/>
            <person name="Jorgensen S.L."/>
            <person name="Zaremba-Niedzwiedzka K."/>
            <person name="Martijn J."/>
            <person name="Lind A.E."/>
            <person name="van Eijk R."/>
            <person name="Schleper C."/>
            <person name="Guy L."/>
            <person name="Ettema T.J."/>
        </authorList>
    </citation>
    <scope>NUCLEOTIDE SEQUENCE</scope>
</reference>
<organism evidence="1">
    <name type="scientific">marine sediment metagenome</name>
    <dbReference type="NCBI Taxonomy" id="412755"/>
    <lineage>
        <taxon>unclassified sequences</taxon>
        <taxon>metagenomes</taxon>
        <taxon>ecological metagenomes</taxon>
    </lineage>
</organism>
<evidence type="ECO:0000313" key="1">
    <source>
        <dbReference type="EMBL" id="KKN93733.1"/>
    </source>
</evidence>
<accession>A0A0F9XNE9</accession>
<comment type="caution">
    <text evidence="1">The sequence shown here is derived from an EMBL/GenBank/DDBJ whole genome shotgun (WGS) entry which is preliminary data.</text>
</comment>
<proteinExistence type="predicted"/>
<name>A0A0F9XNE9_9ZZZZ</name>